<dbReference type="PROSITE" id="PS51721">
    <property type="entry name" value="G_CP"/>
    <property type="match status" value="1"/>
</dbReference>
<keyword evidence="10" id="KW-1185">Reference proteome</keyword>
<feature type="compositionally biased region" description="Basic residues" evidence="7">
    <location>
        <begin position="1"/>
        <end position="42"/>
    </location>
</feature>
<dbReference type="EMBL" id="VZSD01017284">
    <property type="protein sequence ID" value="NWX80327.1"/>
    <property type="molecule type" value="Genomic_DNA"/>
</dbReference>
<dbReference type="SUPFAM" id="SSF52540">
    <property type="entry name" value="P-loop containing nucleoside triphosphate hydrolases"/>
    <property type="match status" value="1"/>
</dbReference>
<gene>
    <name evidence="9" type="primary">Gnl3_1</name>
    <name evidence="9" type="ORF">ALCTOR_R00367</name>
</gene>
<keyword evidence="3" id="KW-0547">Nucleotide-binding</keyword>
<comment type="caution">
    <text evidence="9">The sequence shown here is derived from an EMBL/GenBank/DDBJ whole genome shotgun (WGS) entry which is preliminary data.</text>
</comment>
<evidence type="ECO:0000313" key="10">
    <source>
        <dbReference type="Proteomes" id="UP000536033"/>
    </source>
</evidence>
<name>A0A7K6Z9R8_ALCTO</name>
<dbReference type="Gene3D" id="3.40.50.300">
    <property type="entry name" value="P-loop containing nucleotide triphosphate hydrolases"/>
    <property type="match status" value="1"/>
</dbReference>
<feature type="compositionally biased region" description="Basic and acidic residues" evidence="7">
    <location>
        <begin position="53"/>
        <end position="83"/>
    </location>
</feature>
<evidence type="ECO:0000256" key="4">
    <source>
        <dbReference type="ARBA" id="ARBA00023054"/>
    </source>
</evidence>
<evidence type="ECO:0000256" key="6">
    <source>
        <dbReference type="ARBA" id="ARBA00023242"/>
    </source>
</evidence>
<reference evidence="9 10" key="1">
    <citation type="submission" date="2019-09" db="EMBL/GenBank/DDBJ databases">
        <title>Bird 10,000 Genomes (B10K) Project - Family phase.</title>
        <authorList>
            <person name="Zhang G."/>
        </authorList>
    </citation>
    <scope>NUCLEOTIDE SEQUENCE [LARGE SCALE GENOMIC DNA]</scope>
    <source>
        <strain evidence="9">OUT-0003</strain>
        <tissue evidence="9">Muscle</tissue>
    </source>
</reference>
<protein>
    <recommendedName>
        <fullName evidence="2">Guanine nucleotide-binding protein-like 3</fullName>
    </recommendedName>
</protein>
<dbReference type="Proteomes" id="UP000536033">
    <property type="component" value="Unassembled WGS sequence"/>
</dbReference>
<evidence type="ECO:0000313" key="9">
    <source>
        <dbReference type="EMBL" id="NWX80327.1"/>
    </source>
</evidence>
<sequence length="562" mass="63496">AELKKASKRLTCHKRYKIQKKIREHHRKVRKEAKKRGRKKPKKDPGVPSAAPFKEELLREAEQRKQRLEELKQKQKLNRQKEHEKKRKLEAKKNADKIKEKAEGKESSGKSKAKTNKPLDKNSKKSFCRELKKVIEASDVVLEVLDARDPMGCRCPQLEQAVTCSGGDKKLLLVLNKIDLVPKENLEKWLNYLKKEFPTIAFKSATLMKDRTMEQFTKRRARVDLSRTTECFGSKCLLKLLQDHVRTQNKAIQVGVVGFPNVGKSSIINSLKGVRACNVGLTRGVTKSMQIVHIDKQTKILDSPSLIADPSNNALALALRTILNTEETASADVLEGVDAILNHCSKQQVMMHYSIPDFRNTEEFLTLLAQKRGMLKKGGVPDVDNIAKVLLCDWTGAKISYHSQPPESHRPPPYLTEDITAKMQECFNLKNLEAENKNTVQALKCPSPASSITFQSAGMTNGTIQENKVIEEASEWENLETSMEGEEDEEEDITESDDDQDDVEEEKDIGEVTRKAKLGKRQTSPTNSEKQIAESEHSNSLSLSLDKTADEDDAYDFNTDYV</sequence>
<dbReference type="InterPro" id="IPR050755">
    <property type="entry name" value="TRAFAC_YlqF/YawG_RiboMat"/>
</dbReference>
<dbReference type="Gene3D" id="1.10.1580.10">
    <property type="match status" value="1"/>
</dbReference>
<dbReference type="GO" id="GO:0005525">
    <property type="term" value="F:GTP binding"/>
    <property type="evidence" value="ECO:0007669"/>
    <property type="project" value="UniProtKB-KW"/>
</dbReference>
<dbReference type="PANTHER" id="PTHR11089:SF11">
    <property type="entry name" value="GUANINE NUCLEOTIDE-BINDING PROTEIN-LIKE 3"/>
    <property type="match status" value="1"/>
</dbReference>
<dbReference type="FunFam" id="1.10.1580.10:FF:000002">
    <property type="entry name" value="Guanine nucleotide-binding protein-like 3 (nucleolar)-like"/>
    <property type="match status" value="1"/>
</dbReference>
<feature type="region of interest" description="Disordered" evidence="7">
    <location>
        <begin position="477"/>
        <end position="562"/>
    </location>
</feature>
<dbReference type="InterPro" id="IPR014813">
    <property type="entry name" value="Gnl3_N_dom"/>
</dbReference>
<evidence type="ECO:0000256" key="5">
    <source>
        <dbReference type="ARBA" id="ARBA00023134"/>
    </source>
</evidence>
<dbReference type="InterPro" id="IPR006073">
    <property type="entry name" value="GTP-bd"/>
</dbReference>
<dbReference type="InterPro" id="IPR023179">
    <property type="entry name" value="GTP-bd_ortho_bundle_sf"/>
</dbReference>
<proteinExistence type="predicted"/>
<dbReference type="Pfam" id="PF01926">
    <property type="entry name" value="MMR_HSR1"/>
    <property type="match status" value="1"/>
</dbReference>
<dbReference type="CDD" id="cd04178">
    <property type="entry name" value="Nucleostemin_like"/>
    <property type="match status" value="1"/>
</dbReference>
<keyword evidence="4" id="KW-0175">Coiled coil</keyword>
<comment type="subcellular location">
    <subcellularLocation>
        <location evidence="1">Nucleus</location>
        <location evidence="1">Nucleolus</location>
    </subcellularLocation>
</comment>
<feature type="non-terminal residue" evidence="9">
    <location>
        <position position="1"/>
    </location>
</feature>
<accession>A0A7K6Z9R8</accession>
<feature type="compositionally biased region" description="Polar residues" evidence="7">
    <location>
        <begin position="521"/>
        <end position="530"/>
    </location>
</feature>
<evidence type="ECO:0000256" key="1">
    <source>
        <dbReference type="ARBA" id="ARBA00004604"/>
    </source>
</evidence>
<keyword evidence="5" id="KW-0342">GTP-binding</keyword>
<dbReference type="PANTHER" id="PTHR11089">
    <property type="entry name" value="GTP-BINDING PROTEIN-RELATED"/>
    <property type="match status" value="1"/>
</dbReference>
<feature type="domain" description="CP-type G" evidence="8">
    <location>
        <begin position="128"/>
        <end position="309"/>
    </location>
</feature>
<dbReference type="InterPro" id="IPR030378">
    <property type="entry name" value="G_CP_dom"/>
</dbReference>
<dbReference type="Pfam" id="PF08701">
    <property type="entry name" value="GN3L_Grn1"/>
    <property type="match status" value="1"/>
</dbReference>
<organism evidence="9 10">
    <name type="scientific">Alca torda</name>
    <name type="common">Razorbill</name>
    <dbReference type="NCBI Taxonomy" id="28689"/>
    <lineage>
        <taxon>Eukaryota</taxon>
        <taxon>Metazoa</taxon>
        <taxon>Chordata</taxon>
        <taxon>Craniata</taxon>
        <taxon>Vertebrata</taxon>
        <taxon>Euteleostomi</taxon>
        <taxon>Archelosauria</taxon>
        <taxon>Archosauria</taxon>
        <taxon>Dinosauria</taxon>
        <taxon>Saurischia</taxon>
        <taxon>Theropoda</taxon>
        <taxon>Coelurosauria</taxon>
        <taxon>Aves</taxon>
        <taxon>Neognathae</taxon>
        <taxon>Neoaves</taxon>
        <taxon>Charadriiformes</taxon>
        <taxon>Alcidae</taxon>
        <taxon>Alca</taxon>
    </lineage>
</organism>
<feature type="non-terminal residue" evidence="9">
    <location>
        <position position="562"/>
    </location>
</feature>
<evidence type="ECO:0000256" key="2">
    <source>
        <dbReference type="ARBA" id="ARBA00016532"/>
    </source>
</evidence>
<evidence type="ECO:0000256" key="3">
    <source>
        <dbReference type="ARBA" id="ARBA00022741"/>
    </source>
</evidence>
<dbReference type="InterPro" id="IPR027417">
    <property type="entry name" value="P-loop_NTPase"/>
</dbReference>
<evidence type="ECO:0000259" key="8">
    <source>
        <dbReference type="PROSITE" id="PS51721"/>
    </source>
</evidence>
<evidence type="ECO:0000256" key="7">
    <source>
        <dbReference type="SAM" id="MobiDB-lite"/>
    </source>
</evidence>
<feature type="compositionally biased region" description="Acidic residues" evidence="7">
    <location>
        <begin position="477"/>
        <end position="508"/>
    </location>
</feature>
<keyword evidence="6" id="KW-0539">Nucleus</keyword>
<dbReference type="FunFam" id="3.40.50.300:FF:000493">
    <property type="entry name" value="Guanine nucleotide-binding protein-like 3-like protein"/>
    <property type="match status" value="1"/>
</dbReference>
<feature type="region of interest" description="Disordered" evidence="7">
    <location>
        <begin position="1"/>
        <end position="122"/>
    </location>
</feature>
<dbReference type="AlphaFoldDB" id="A0A7K6Z9R8"/>
<dbReference type="GO" id="GO:0005730">
    <property type="term" value="C:nucleolus"/>
    <property type="evidence" value="ECO:0007669"/>
    <property type="project" value="UniProtKB-SubCell"/>
</dbReference>
<feature type="compositionally biased region" description="Basic and acidic residues" evidence="7">
    <location>
        <begin position="91"/>
        <end position="109"/>
    </location>
</feature>